<dbReference type="AlphaFoldDB" id="A0A853IXA5"/>
<accession>A0A853IXA5</accession>
<sequence length="163" mass="17686">MSLSSAISFYIDQDTPGFRTTTGLLPTADAEVALCALQVGDTVSFPNHRNRVYRVVSRHCNAGADMSEPEWLVRLEPVNKGATPERLTAVPLLSLRCASREGGHSLCPAQVRARLSLEWPAPRPSDFSRAAAATRPLVGAGLPAMGAWYGRYAVSRPRLLLQE</sequence>
<name>A0A853IXA5_9BURK</name>
<evidence type="ECO:0000313" key="1">
    <source>
        <dbReference type="EMBL" id="NZA00829.1"/>
    </source>
</evidence>
<keyword evidence="2" id="KW-1185">Reference proteome</keyword>
<dbReference type="Proteomes" id="UP000589716">
    <property type="component" value="Unassembled WGS sequence"/>
</dbReference>
<organism evidence="1 2">
    <name type="scientific">Ottowia beijingensis</name>
    <dbReference type="NCBI Taxonomy" id="1207057"/>
    <lineage>
        <taxon>Bacteria</taxon>
        <taxon>Pseudomonadati</taxon>
        <taxon>Pseudomonadota</taxon>
        <taxon>Betaproteobacteria</taxon>
        <taxon>Burkholderiales</taxon>
        <taxon>Comamonadaceae</taxon>
        <taxon>Ottowia</taxon>
    </lineage>
</organism>
<dbReference type="EMBL" id="JACCKX010000001">
    <property type="protein sequence ID" value="NZA00829.1"/>
    <property type="molecule type" value="Genomic_DNA"/>
</dbReference>
<reference evidence="1 2" key="1">
    <citation type="submission" date="2020-07" db="EMBL/GenBank/DDBJ databases">
        <authorList>
            <person name="Maaloum M."/>
        </authorList>
    </citation>
    <scope>NUCLEOTIDE SEQUENCE [LARGE SCALE GENOMIC DNA]</scope>
    <source>
        <strain evidence="1 2">GCS-AN-3</strain>
    </source>
</reference>
<gene>
    <name evidence="1" type="ORF">H0I39_01795</name>
</gene>
<comment type="caution">
    <text evidence="1">The sequence shown here is derived from an EMBL/GenBank/DDBJ whole genome shotgun (WGS) entry which is preliminary data.</text>
</comment>
<dbReference type="RefSeq" id="WP_180549365.1">
    <property type="nucleotide sequence ID" value="NZ_JACCKX010000001.1"/>
</dbReference>
<proteinExistence type="predicted"/>
<evidence type="ECO:0000313" key="2">
    <source>
        <dbReference type="Proteomes" id="UP000589716"/>
    </source>
</evidence>
<protein>
    <submittedName>
        <fullName evidence="1">Uncharacterized protein</fullName>
    </submittedName>
</protein>